<evidence type="ECO:0000313" key="2">
    <source>
        <dbReference type="EMBL" id="TFY65417.1"/>
    </source>
</evidence>
<dbReference type="Pfam" id="PF12937">
    <property type="entry name" value="F-box-like"/>
    <property type="match status" value="1"/>
</dbReference>
<dbReference type="EMBL" id="SEOQ01000337">
    <property type="protein sequence ID" value="TFY65417.1"/>
    <property type="molecule type" value="Genomic_DNA"/>
</dbReference>
<dbReference type="AlphaFoldDB" id="A0A4Y9YUL1"/>
<evidence type="ECO:0000259" key="1">
    <source>
        <dbReference type="Pfam" id="PF12937"/>
    </source>
</evidence>
<dbReference type="STRING" id="205917.A0A4Y9YUL1"/>
<name>A0A4Y9YUL1_9AGAM</name>
<dbReference type="Gene3D" id="3.80.10.10">
    <property type="entry name" value="Ribonuclease Inhibitor"/>
    <property type="match status" value="1"/>
</dbReference>
<organism evidence="2 3">
    <name type="scientific">Dentipellis fragilis</name>
    <dbReference type="NCBI Taxonomy" id="205917"/>
    <lineage>
        <taxon>Eukaryota</taxon>
        <taxon>Fungi</taxon>
        <taxon>Dikarya</taxon>
        <taxon>Basidiomycota</taxon>
        <taxon>Agaricomycotina</taxon>
        <taxon>Agaricomycetes</taxon>
        <taxon>Russulales</taxon>
        <taxon>Hericiaceae</taxon>
        <taxon>Dentipellis</taxon>
    </lineage>
</organism>
<dbReference type="Gene3D" id="1.20.1280.50">
    <property type="match status" value="1"/>
</dbReference>
<evidence type="ECO:0000313" key="3">
    <source>
        <dbReference type="Proteomes" id="UP000298327"/>
    </source>
</evidence>
<dbReference type="InterPro" id="IPR032675">
    <property type="entry name" value="LRR_dom_sf"/>
</dbReference>
<dbReference type="InterPro" id="IPR001810">
    <property type="entry name" value="F-box_dom"/>
</dbReference>
<dbReference type="InterPro" id="IPR036047">
    <property type="entry name" value="F-box-like_dom_sf"/>
</dbReference>
<keyword evidence="3" id="KW-1185">Reference proteome</keyword>
<feature type="domain" description="F-box" evidence="1">
    <location>
        <begin position="128"/>
        <end position="182"/>
    </location>
</feature>
<dbReference type="OrthoDB" id="8048523at2759"/>
<proteinExistence type="predicted"/>
<dbReference type="Proteomes" id="UP000298327">
    <property type="component" value="Unassembled WGS sequence"/>
</dbReference>
<dbReference type="SUPFAM" id="SSF81383">
    <property type="entry name" value="F-box domain"/>
    <property type="match status" value="1"/>
</dbReference>
<protein>
    <recommendedName>
        <fullName evidence="1">F-box domain-containing protein</fullName>
    </recommendedName>
</protein>
<sequence length="543" mass="60648">MSARAIPTADLWYSRYTLSSNMIRSTAIDLKISAITSNTAEQHNEVYPPDPNMHFIENDSKDVASRASARKHFELEMTSRINIMYPNLPWTAPGDVHTLITSMSSGDAAVATLMDFVTRYNALAPIHILPVEILCSIFFYIVHDPRRRPARANRRLMCTSAVCNFWRRIILSHPRLWTRINILSSEHASLALERSQNVPIDVNLVCDDSRHAPPNWKPVLDHAARIATLTCSATSSILDSLLGGFPSSLPLMHTLLLKNPDINYEPEFRGTYLFRGTSIARTSMPALRKLTLEGVSLPWTLPLFRGLSYLHVQLDGVPFFFEFQTFCDVIMACPQLETLRLHNVGPDPTDADSVVLPTPISLPKLHHLELYCLAPQAFGCTTRVLSTISTIQPTAIVSITCFVSDESGLSYSSSGSDLGQLCITHDMNSYMPRLLGRLPPVCTAIYHPNSAHPTQEILNDLRAVLAELNVRQLETLVLDSVPLKVAVEALSSRDAGVLKELKMQNVPRDGTEEEMDGYLEILKRLVADVEVHFAYVWRTTSMN</sequence>
<gene>
    <name evidence="2" type="ORF">EVG20_g5601</name>
</gene>
<comment type="caution">
    <text evidence="2">The sequence shown here is derived from an EMBL/GenBank/DDBJ whole genome shotgun (WGS) entry which is preliminary data.</text>
</comment>
<reference evidence="2 3" key="1">
    <citation type="submission" date="2019-02" db="EMBL/GenBank/DDBJ databases">
        <title>Genome sequencing of the rare red list fungi Dentipellis fragilis.</title>
        <authorList>
            <person name="Buettner E."/>
            <person name="Kellner H."/>
        </authorList>
    </citation>
    <scope>NUCLEOTIDE SEQUENCE [LARGE SCALE GENOMIC DNA]</scope>
    <source>
        <strain evidence="2 3">DSM 105465</strain>
    </source>
</reference>
<accession>A0A4Y9YUL1</accession>